<accession>A0ABQ3XEU4</accession>
<dbReference type="RefSeq" id="WP_203799100.1">
    <property type="nucleotide sequence ID" value="NZ_BAAAQE010000094.1"/>
</dbReference>
<evidence type="ECO:0000313" key="3">
    <source>
        <dbReference type="Proteomes" id="UP000612282"/>
    </source>
</evidence>
<reference evidence="2 3" key="1">
    <citation type="submission" date="2021-01" db="EMBL/GenBank/DDBJ databases">
        <title>Whole genome shotgun sequence of Actinoplanes couchii NBRC 106145.</title>
        <authorList>
            <person name="Komaki H."/>
            <person name="Tamura T."/>
        </authorList>
    </citation>
    <scope>NUCLEOTIDE SEQUENCE [LARGE SCALE GENOMIC DNA]</scope>
    <source>
        <strain evidence="2 3">NBRC 106145</strain>
    </source>
</reference>
<evidence type="ECO:0000256" key="1">
    <source>
        <dbReference type="SAM" id="SignalP"/>
    </source>
</evidence>
<keyword evidence="1" id="KW-0732">Signal</keyword>
<dbReference type="EMBL" id="BOMG01000064">
    <property type="protein sequence ID" value="GID57007.1"/>
    <property type="molecule type" value="Genomic_DNA"/>
</dbReference>
<evidence type="ECO:0008006" key="4">
    <source>
        <dbReference type="Google" id="ProtNLM"/>
    </source>
</evidence>
<keyword evidence="3" id="KW-1185">Reference proteome</keyword>
<feature type="signal peptide" evidence="1">
    <location>
        <begin position="1"/>
        <end position="27"/>
    </location>
</feature>
<name>A0ABQ3XEU4_9ACTN</name>
<evidence type="ECO:0000313" key="2">
    <source>
        <dbReference type="EMBL" id="GID57007.1"/>
    </source>
</evidence>
<dbReference type="Proteomes" id="UP000612282">
    <property type="component" value="Unassembled WGS sequence"/>
</dbReference>
<proteinExistence type="predicted"/>
<comment type="caution">
    <text evidence="2">The sequence shown here is derived from an EMBL/GenBank/DDBJ whole genome shotgun (WGS) entry which is preliminary data.</text>
</comment>
<gene>
    <name evidence="2" type="ORF">Aco03nite_054110</name>
</gene>
<protein>
    <recommendedName>
        <fullName evidence="4">Secreted protein</fullName>
    </recommendedName>
</protein>
<feature type="chain" id="PRO_5046928513" description="Secreted protein" evidence="1">
    <location>
        <begin position="28"/>
        <end position="131"/>
    </location>
</feature>
<organism evidence="2 3">
    <name type="scientific">Actinoplanes couchii</name>
    <dbReference type="NCBI Taxonomy" id="403638"/>
    <lineage>
        <taxon>Bacteria</taxon>
        <taxon>Bacillati</taxon>
        <taxon>Actinomycetota</taxon>
        <taxon>Actinomycetes</taxon>
        <taxon>Micromonosporales</taxon>
        <taxon>Micromonosporaceae</taxon>
        <taxon>Actinoplanes</taxon>
    </lineage>
</organism>
<sequence length="131" mass="14125">MYTRVKASLAALVVGVGLVAFPAAAQAAQNNYVAGTTDGDTSWVLYSTVRHDVDGTTVTFKPDRLPPGGLCLMLFNVRTGNYYGHAPCWGAGDYTAKNVATNVATNTDFRIRAKQRTQQGSTNPWSGTMRY</sequence>